<dbReference type="RefSeq" id="WP_390291145.1">
    <property type="nucleotide sequence ID" value="NZ_JBHUDI010000011.1"/>
</dbReference>
<feature type="transmembrane region" description="Helical" evidence="1">
    <location>
        <begin position="6"/>
        <end position="26"/>
    </location>
</feature>
<keyword evidence="1" id="KW-0472">Membrane</keyword>
<accession>A0ABD6BLM0</accession>
<evidence type="ECO:0000313" key="2">
    <source>
        <dbReference type="EMBL" id="MFD1565720.1"/>
    </source>
</evidence>
<sequence length="67" mass="6979">MRISKGGLLVIMAFLAPLIVELRTVLSWLGIRLSAGGTIALGAALVLAVLVWALWPPNGDTEAEPVG</sequence>
<feature type="transmembrane region" description="Helical" evidence="1">
    <location>
        <begin position="33"/>
        <end position="55"/>
    </location>
</feature>
<dbReference type="EMBL" id="JBHUDI010000011">
    <property type="protein sequence ID" value="MFD1565720.1"/>
    <property type="molecule type" value="Genomic_DNA"/>
</dbReference>
<organism evidence="2 3">
    <name type="scientific">Haloarchaeobius amylolyticus</name>
    <dbReference type="NCBI Taxonomy" id="1198296"/>
    <lineage>
        <taxon>Archaea</taxon>
        <taxon>Methanobacteriati</taxon>
        <taxon>Methanobacteriota</taxon>
        <taxon>Stenosarchaea group</taxon>
        <taxon>Halobacteria</taxon>
        <taxon>Halobacteriales</taxon>
        <taxon>Halorubellaceae</taxon>
        <taxon>Haloarchaeobius</taxon>
    </lineage>
</organism>
<dbReference type="Proteomes" id="UP001597076">
    <property type="component" value="Unassembled WGS sequence"/>
</dbReference>
<name>A0ABD6BLM0_9EURY</name>
<gene>
    <name evidence="2" type="ORF">ACFR99_19525</name>
</gene>
<comment type="caution">
    <text evidence="2">The sequence shown here is derived from an EMBL/GenBank/DDBJ whole genome shotgun (WGS) entry which is preliminary data.</text>
</comment>
<proteinExistence type="predicted"/>
<reference evidence="2 3" key="1">
    <citation type="journal article" date="2019" name="Int. J. Syst. Evol. Microbiol.">
        <title>The Global Catalogue of Microorganisms (GCM) 10K type strain sequencing project: providing services to taxonomists for standard genome sequencing and annotation.</title>
        <authorList>
            <consortium name="The Broad Institute Genomics Platform"/>
            <consortium name="The Broad Institute Genome Sequencing Center for Infectious Disease"/>
            <person name="Wu L."/>
            <person name="Ma J."/>
        </authorList>
    </citation>
    <scope>NUCLEOTIDE SEQUENCE [LARGE SCALE GENOMIC DNA]</scope>
    <source>
        <strain evidence="2 3">CGMCC 1.12230</strain>
    </source>
</reference>
<keyword evidence="1" id="KW-0812">Transmembrane</keyword>
<keyword evidence="3" id="KW-1185">Reference proteome</keyword>
<dbReference type="AlphaFoldDB" id="A0ABD6BLM0"/>
<evidence type="ECO:0000313" key="3">
    <source>
        <dbReference type="Proteomes" id="UP001597076"/>
    </source>
</evidence>
<evidence type="ECO:0000256" key="1">
    <source>
        <dbReference type="SAM" id="Phobius"/>
    </source>
</evidence>
<keyword evidence="1" id="KW-1133">Transmembrane helix</keyword>
<protein>
    <submittedName>
        <fullName evidence="2">CbaC protein</fullName>
    </submittedName>
</protein>